<feature type="transmembrane region" description="Helical" evidence="6">
    <location>
        <begin position="181"/>
        <end position="200"/>
    </location>
</feature>
<evidence type="ECO:0000256" key="4">
    <source>
        <dbReference type="ARBA" id="ARBA00022989"/>
    </source>
</evidence>
<evidence type="ECO:0000256" key="1">
    <source>
        <dbReference type="ARBA" id="ARBA00004141"/>
    </source>
</evidence>
<dbReference type="SUPFAM" id="SSF103481">
    <property type="entry name" value="Multidrug resistance efflux transporter EmrE"/>
    <property type="match status" value="2"/>
</dbReference>
<dbReference type="GO" id="GO:0016020">
    <property type="term" value="C:membrane"/>
    <property type="evidence" value="ECO:0007669"/>
    <property type="project" value="UniProtKB-SubCell"/>
</dbReference>
<proteinExistence type="inferred from homology"/>
<feature type="transmembrane region" description="Helical" evidence="6">
    <location>
        <begin position="126"/>
        <end position="143"/>
    </location>
</feature>
<evidence type="ECO:0000256" key="2">
    <source>
        <dbReference type="ARBA" id="ARBA00007362"/>
    </source>
</evidence>
<dbReference type="InterPro" id="IPR037185">
    <property type="entry name" value="EmrE-like"/>
</dbReference>
<evidence type="ECO:0000313" key="9">
    <source>
        <dbReference type="Proteomes" id="UP000290889"/>
    </source>
</evidence>
<comment type="subcellular location">
    <subcellularLocation>
        <location evidence="1">Membrane</location>
        <topology evidence="1">Multi-pass membrane protein</topology>
    </subcellularLocation>
</comment>
<evidence type="ECO:0000259" key="7">
    <source>
        <dbReference type="Pfam" id="PF00892"/>
    </source>
</evidence>
<reference evidence="8 9" key="1">
    <citation type="submission" date="2019-01" db="EMBL/GenBank/DDBJ databases">
        <title>Muriicola soli sp. nov., isolated from soil.</title>
        <authorList>
            <person name="Kang H.J."/>
            <person name="Kim S.B."/>
        </authorList>
    </citation>
    <scope>NUCLEOTIDE SEQUENCE [LARGE SCALE GENOMIC DNA]</scope>
    <source>
        <strain evidence="8 9">MMS17-SY002</strain>
    </source>
</reference>
<dbReference type="EMBL" id="CP035544">
    <property type="protein sequence ID" value="QBA65148.1"/>
    <property type="molecule type" value="Genomic_DNA"/>
</dbReference>
<keyword evidence="9" id="KW-1185">Reference proteome</keyword>
<comment type="similarity">
    <text evidence="2">Belongs to the EamA transporter family.</text>
</comment>
<feature type="transmembrane region" description="Helical" evidence="6">
    <location>
        <begin position="92"/>
        <end position="114"/>
    </location>
</feature>
<evidence type="ECO:0000256" key="6">
    <source>
        <dbReference type="SAM" id="Phobius"/>
    </source>
</evidence>
<dbReference type="InterPro" id="IPR000620">
    <property type="entry name" value="EamA_dom"/>
</dbReference>
<dbReference type="PANTHER" id="PTHR32322">
    <property type="entry name" value="INNER MEMBRANE TRANSPORTER"/>
    <property type="match status" value="1"/>
</dbReference>
<organism evidence="8 9">
    <name type="scientific">Muriicola soli</name>
    <dbReference type="NCBI Taxonomy" id="2507538"/>
    <lineage>
        <taxon>Bacteria</taxon>
        <taxon>Pseudomonadati</taxon>
        <taxon>Bacteroidota</taxon>
        <taxon>Flavobacteriia</taxon>
        <taxon>Flavobacteriales</taxon>
        <taxon>Flavobacteriaceae</taxon>
        <taxon>Muriicola</taxon>
    </lineage>
</organism>
<feature type="transmembrane region" description="Helical" evidence="6">
    <location>
        <begin position="245"/>
        <end position="264"/>
    </location>
</feature>
<dbReference type="RefSeq" id="WP_129606104.1">
    <property type="nucleotide sequence ID" value="NZ_CP035544.1"/>
</dbReference>
<feature type="transmembrane region" description="Helical" evidence="6">
    <location>
        <begin position="7"/>
        <end position="25"/>
    </location>
</feature>
<dbReference type="KEGG" id="mur:EQY75_11780"/>
<dbReference type="Pfam" id="PF00892">
    <property type="entry name" value="EamA"/>
    <property type="match status" value="2"/>
</dbReference>
<dbReference type="InterPro" id="IPR050638">
    <property type="entry name" value="AA-Vitamin_Transporters"/>
</dbReference>
<dbReference type="AlphaFoldDB" id="A0A411EBZ2"/>
<feature type="domain" description="EamA" evidence="7">
    <location>
        <begin position="10"/>
        <end position="137"/>
    </location>
</feature>
<feature type="transmembrane region" description="Helical" evidence="6">
    <location>
        <begin position="31"/>
        <end position="53"/>
    </location>
</feature>
<feature type="transmembrane region" description="Helical" evidence="6">
    <location>
        <begin position="212"/>
        <end position="233"/>
    </location>
</feature>
<keyword evidence="5 6" id="KW-0472">Membrane</keyword>
<feature type="transmembrane region" description="Helical" evidence="6">
    <location>
        <begin position="270"/>
        <end position="287"/>
    </location>
</feature>
<sequence length="296" mass="32601">MSDVNRKWVYLIVLSIIWGTSYILIKKGLEGFTPIQLGSVRIVITSVVLLGIGFKSLRNISRKEWFWIALSGLFGSFIPVFLFSYAETEIDSSIASILNSLVPLFTIIIGFLAFRISFTRNQMAGVLVGLFGAILLIYMGSNVNPDQNYWYAGLVVIATVLYACNANIIKSKLQEVSAMGIAAGNFAFMVIPALILMFYSGALSSTVREGEYFMSSLGYVVLLSIIGTCVAKVMFNRLIQISSPVFSVSVTYLIPVVGIFWGLIDGERFSVWQVFASGIILLGVYLVNKKRNASHS</sequence>
<keyword evidence="4 6" id="KW-1133">Transmembrane helix</keyword>
<name>A0A411EBZ2_9FLAO</name>
<feature type="transmembrane region" description="Helical" evidence="6">
    <location>
        <begin position="149"/>
        <end position="169"/>
    </location>
</feature>
<gene>
    <name evidence="8" type="ORF">EQY75_11780</name>
</gene>
<protein>
    <submittedName>
        <fullName evidence="8">Permease</fullName>
    </submittedName>
</protein>
<keyword evidence="3 6" id="KW-0812">Transmembrane</keyword>
<feature type="domain" description="EamA" evidence="7">
    <location>
        <begin position="152"/>
        <end position="288"/>
    </location>
</feature>
<dbReference type="OrthoDB" id="1117213at2"/>
<dbReference type="Proteomes" id="UP000290889">
    <property type="component" value="Chromosome"/>
</dbReference>
<evidence type="ECO:0000313" key="8">
    <source>
        <dbReference type="EMBL" id="QBA65148.1"/>
    </source>
</evidence>
<evidence type="ECO:0000256" key="3">
    <source>
        <dbReference type="ARBA" id="ARBA00022692"/>
    </source>
</evidence>
<evidence type="ECO:0000256" key="5">
    <source>
        <dbReference type="ARBA" id="ARBA00023136"/>
    </source>
</evidence>
<accession>A0A411EBZ2</accession>
<dbReference type="PANTHER" id="PTHR32322:SF2">
    <property type="entry name" value="EAMA DOMAIN-CONTAINING PROTEIN"/>
    <property type="match status" value="1"/>
</dbReference>
<feature type="transmembrane region" description="Helical" evidence="6">
    <location>
        <begin position="65"/>
        <end position="86"/>
    </location>
</feature>